<protein>
    <submittedName>
        <fullName evidence="1">Uncharacterized protein</fullName>
    </submittedName>
</protein>
<name>A0A0E2D2K0_LEPIR</name>
<reference evidence="1 2" key="1">
    <citation type="submission" date="2012-10" db="EMBL/GenBank/DDBJ databases">
        <authorList>
            <person name="Harkins D.M."/>
            <person name="Durkin A.S."/>
            <person name="Brinkac L.M."/>
            <person name="Haft D.H."/>
            <person name="Selengut J.D."/>
            <person name="Sanka R."/>
            <person name="DePew J."/>
            <person name="Purushe J."/>
            <person name="Chanthongthip A."/>
            <person name="Lattana O."/>
            <person name="Phetsouvanh R."/>
            <person name="Newton P.N."/>
            <person name="Vinetz J.M."/>
            <person name="Sutton G.G."/>
            <person name="Nierman W.C."/>
            <person name="Fouts D.E."/>
        </authorList>
    </citation>
    <scope>NUCLEOTIDE SEQUENCE [LARGE SCALE GENOMIC DNA]</scope>
    <source>
        <strain evidence="1 2">UI 12758</strain>
    </source>
</reference>
<dbReference type="EMBL" id="AHNR02000057">
    <property type="protein sequence ID" value="EKR54089.1"/>
    <property type="molecule type" value="Genomic_DNA"/>
</dbReference>
<dbReference type="RefSeq" id="WP_000027434.1">
    <property type="nucleotide sequence ID" value="NZ_AHNR02000057.1"/>
</dbReference>
<sequence>MSIQTFTTFRLRNNKRSNSVPEKSFSSYFCLEFFEICELVLIILKTIDFEAVDSLRRFIFTV</sequence>
<gene>
    <name evidence="1" type="ORF">LEP1GSC105_4496</name>
</gene>
<dbReference type="AlphaFoldDB" id="A0A0E2D2K0"/>
<dbReference type="Proteomes" id="UP000001340">
    <property type="component" value="Unassembled WGS sequence"/>
</dbReference>
<proteinExistence type="predicted"/>
<comment type="caution">
    <text evidence="1">The sequence shown here is derived from an EMBL/GenBank/DDBJ whole genome shotgun (WGS) entry which is preliminary data.</text>
</comment>
<accession>A0A0E2D2K0</accession>
<dbReference type="GeneID" id="61142103"/>
<evidence type="ECO:0000313" key="1">
    <source>
        <dbReference type="EMBL" id="EKR54089.1"/>
    </source>
</evidence>
<evidence type="ECO:0000313" key="2">
    <source>
        <dbReference type="Proteomes" id="UP000001340"/>
    </source>
</evidence>
<organism evidence="1 2">
    <name type="scientific">Leptospira interrogans str. UI 12758</name>
    <dbReference type="NCBI Taxonomy" id="1049938"/>
    <lineage>
        <taxon>Bacteria</taxon>
        <taxon>Pseudomonadati</taxon>
        <taxon>Spirochaetota</taxon>
        <taxon>Spirochaetia</taxon>
        <taxon>Leptospirales</taxon>
        <taxon>Leptospiraceae</taxon>
        <taxon>Leptospira</taxon>
    </lineage>
</organism>